<proteinExistence type="predicted"/>
<evidence type="ECO:0008006" key="3">
    <source>
        <dbReference type="Google" id="ProtNLM"/>
    </source>
</evidence>
<dbReference type="Proteomes" id="UP000196475">
    <property type="component" value="Unassembled WGS sequence"/>
</dbReference>
<comment type="caution">
    <text evidence="1">The sequence shown here is derived from an EMBL/GenBank/DDBJ whole genome shotgun (WGS) entry which is preliminary data.</text>
</comment>
<gene>
    <name evidence="1" type="ORF">BAA01_11425</name>
</gene>
<sequence>MKRLWNKTTRRILILTLSLILGYAGVALQQSIVKKQTTTERVVVAAETILPYGTLAGKLTTRAVVKSEVPDDAIRDLAELDGQEWFAGEIGFVEGMPLRKSLLVTAKDSKFGQALALKDGRMLIGLQTDQVRSAGDSIKPGTVADAYVYIPGTPETPARTITPADDPNLKGLLVVDRQNHNGYEPQKDGSNNQNPIPAIAIIETDKPSVAAALIRYQEEGKVYLVPTGVQTDRKEEAA</sequence>
<dbReference type="EMBL" id="LZRT01000087">
    <property type="protein sequence ID" value="OUM86612.1"/>
    <property type="molecule type" value="Genomic_DNA"/>
</dbReference>
<dbReference type="AlphaFoldDB" id="A0A1Y3PGY6"/>
<name>A0A1Y3PGY6_9BACI</name>
<protein>
    <recommendedName>
        <fullName evidence="3">Flp pilus assembly protein CpaB</fullName>
    </recommendedName>
</protein>
<accession>A0A1Y3PGY6</accession>
<reference evidence="2" key="1">
    <citation type="submission" date="2016-06" db="EMBL/GenBank/DDBJ databases">
        <authorList>
            <person name="Nascimento L."/>
            <person name="Pereira R.V."/>
            <person name="Martins L.F."/>
            <person name="Quaggio R.B."/>
            <person name="Silva A.M."/>
            <person name="Setubal J.C."/>
        </authorList>
    </citation>
    <scope>NUCLEOTIDE SEQUENCE [LARGE SCALE GENOMIC DNA]</scope>
</reference>
<organism evidence="1 2">
    <name type="scientific">Bacillus thermozeamaize</name>
    <dbReference type="NCBI Taxonomy" id="230954"/>
    <lineage>
        <taxon>Bacteria</taxon>
        <taxon>Bacillati</taxon>
        <taxon>Bacillota</taxon>
        <taxon>Bacilli</taxon>
        <taxon>Bacillales</taxon>
        <taxon>Bacillaceae</taxon>
        <taxon>Bacillus</taxon>
    </lineage>
</organism>
<evidence type="ECO:0000313" key="1">
    <source>
        <dbReference type="EMBL" id="OUM86612.1"/>
    </source>
</evidence>
<evidence type="ECO:0000313" key="2">
    <source>
        <dbReference type="Proteomes" id="UP000196475"/>
    </source>
</evidence>